<dbReference type="GeneID" id="45634074"/>
<dbReference type="HOGENOM" id="CLU_893626_0_0_0"/>
<reference evidence="2" key="1">
    <citation type="submission" date="2006-07" db="EMBL/GenBank/DDBJ databases">
        <authorList>
            <person name="Qin X."/>
            <person name="Weinstock G.M."/>
        </authorList>
    </citation>
    <scope>NUCLEOTIDE SEQUENCE [LARGE SCALE GENOMIC DNA]</scope>
    <source>
        <strain evidence="2">ATCC 10953</strain>
    </source>
</reference>
<organism evidence="2">
    <name type="scientific">Fusobacterium polymorphum ATCC 10953</name>
    <dbReference type="NCBI Taxonomy" id="393480"/>
    <lineage>
        <taxon>Bacteria</taxon>
        <taxon>Fusobacteriati</taxon>
        <taxon>Fusobacteriota</taxon>
        <taxon>Fusobacteriia</taxon>
        <taxon>Fusobacteriales</taxon>
        <taxon>Fusobacteriaceae</taxon>
        <taxon>Fusobacterium</taxon>
    </lineage>
</organism>
<evidence type="ECO:0000313" key="2">
    <source>
        <dbReference type="EMBL" id="EDK88995.1"/>
    </source>
</evidence>
<dbReference type="AlphaFoldDB" id="A5TVS0"/>
<sequence>MNIIKILGEECEIIDTLEYITLADSFVKNKIGWGHGEAKLYVGNENERTFSFFGDMKNLDCFFIKKDFKKFLEDAQDEFLNPQQDYIKKGELLFKFKKLIKKLEYEFTDDILPFKITRVDVAPPRVYMNSESEYYDFMRDVALPNISYLSILKIKDKSSNIFYYFRIFIDYRSDIVGYKSLEEERQEEEIIEDEMISKKEKERLIKARVGQGAYREKLLEECPFCPFTLVNDERLLIASHIKPWVKSDDKEKIDPKNGFMFTPTYDKLFDRGFITFADDKSLIVSPWLSPMNQRRLSIYTGKLIDKLNLDEKRKEYLKYHRENIFKS</sequence>
<dbReference type="EMBL" id="CM000440">
    <property type="protein sequence ID" value="EDK88995.1"/>
    <property type="molecule type" value="Genomic_DNA"/>
</dbReference>
<protein>
    <submittedName>
        <fullName evidence="2">Possible site-specific deoxyribonuclease</fullName>
    </submittedName>
</protein>
<accession>A5TVS0</accession>
<reference evidence="2" key="2">
    <citation type="submission" date="2007-05" db="EMBL/GenBank/DDBJ databases">
        <title>Genome sequence of Fusobacterium nucleatum subspecies polymorphum - a genetically tractable Fusobacterium.</title>
        <authorList>
            <person name="Karpathy S.E."/>
            <person name="Xiang Q."/>
            <person name="Gioia J."/>
            <person name="Jiang H."/>
            <person name="Liu Y."/>
            <person name="Petrosino J.F."/>
            <person name="Yerrapragada S."/>
            <person name="Fox G.E."/>
            <person name="Kinder Haake S."/>
            <person name="Weinstock G.M."/>
            <person name="Highlander S.K."/>
        </authorList>
    </citation>
    <scope>NUCLEOTIDE SEQUENCE [LARGE SCALE GENOMIC DNA]</scope>
    <source>
        <strain evidence="2">ATCC 10953</strain>
    </source>
</reference>
<evidence type="ECO:0000259" key="1">
    <source>
        <dbReference type="Pfam" id="PF13391"/>
    </source>
</evidence>
<dbReference type="Proteomes" id="UP000001921">
    <property type="component" value="Chromosome"/>
</dbReference>
<dbReference type="REBASE" id="20685">
    <property type="entry name" value="FnuPORF1209P"/>
</dbReference>
<proteinExistence type="predicted"/>
<feature type="domain" description="HNH nuclease" evidence="1">
    <location>
        <begin position="225"/>
        <end position="276"/>
    </location>
</feature>
<name>A5TVS0_FUSNP</name>
<dbReference type="eggNOG" id="COG3440">
    <property type="taxonomic scope" value="Bacteria"/>
</dbReference>
<dbReference type="InterPro" id="IPR003615">
    <property type="entry name" value="HNH_nuc"/>
</dbReference>
<dbReference type="Pfam" id="PF13391">
    <property type="entry name" value="HNH_2"/>
    <property type="match status" value="1"/>
</dbReference>
<dbReference type="RefSeq" id="WP_005897594.1">
    <property type="nucleotide sequence ID" value="NZ_CM000440.1"/>
</dbReference>
<gene>
    <name evidence="2" type="ORF">FNP_1208</name>
</gene>